<dbReference type="AlphaFoldDB" id="A0A9D1M128"/>
<evidence type="ECO:0000256" key="1">
    <source>
        <dbReference type="ARBA" id="ARBA00022801"/>
    </source>
</evidence>
<gene>
    <name evidence="4" type="ORF">IAB70_03235</name>
</gene>
<dbReference type="SUPFAM" id="SSF63817">
    <property type="entry name" value="Sortase"/>
    <property type="match status" value="1"/>
</dbReference>
<protein>
    <submittedName>
        <fullName evidence="4">Sortase</fullName>
    </submittedName>
</protein>
<keyword evidence="3" id="KW-0472">Membrane</keyword>
<dbReference type="NCBIfam" id="TIGR01076">
    <property type="entry name" value="sortase_fam"/>
    <property type="match status" value="1"/>
</dbReference>
<proteinExistence type="predicted"/>
<reference evidence="4" key="2">
    <citation type="journal article" date="2021" name="PeerJ">
        <title>Extensive microbial diversity within the chicken gut microbiome revealed by metagenomics and culture.</title>
        <authorList>
            <person name="Gilroy R."/>
            <person name="Ravi A."/>
            <person name="Getino M."/>
            <person name="Pursley I."/>
            <person name="Horton D.L."/>
            <person name="Alikhan N.F."/>
            <person name="Baker D."/>
            <person name="Gharbi K."/>
            <person name="Hall N."/>
            <person name="Watson M."/>
            <person name="Adriaenssens E.M."/>
            <person name="Foster-Nyarko E."/>
            <person name="Jarju S."/>
            <person name="Secka A."/>
            <person name="Antonio M."/>
            <person name="Oren A."/>
            <person name="Chaudhuri R.R."/>
            <person name="La Ragione R."/>
            <person name="Hildebrand F."/>
            <person name="Pallen M.J."/>
        </authorList>
    </citation>
    <scope>NUCLEOTIDE SEQUENCE</scope>
    <source>
        <strain evidence="4">CHK195-15760</strain>
    </source>
</reference>
<feature type="active site" description="Proton donor/acceptor" evidence="2">
    <location>
        <position position="116"/>
    </location>
</feature>
<evidence type="ECO:0000313" key="5">
    <source>
        <dbReference type="Proteomes" id="UP000824093"/>
    </source>
</evidence>
<keyword evidence="1" id="KW-0378">Hydrolase</keyword>
<comment type="caution">
    <text evidence="4">The sequence shown here is derived from an EMBL/GenBank/DDBJ whole genome shotgun (WGS) entry which is preliminary data.</text>
</comment>
<feature type="transmembrane region" description="Helical" evidence="3">
    <location>
        <begin position="12"/>
        <end position="31"/>
    </location>
</feature>
<evidence type="ECO:0000256" key="2">
    <source>
        <dbReference type="PIRSR" id="PIRSR605754-1"/>
    </source>
</evidence>
<feature type="active site" description="Acyl-thioester intermediate" evidence="2">
    <location>
        <position position="179"/>
    </location>
</feature>
<dbReference type="InterPro" id="IPR005754">
    <property type="entry name" value="Sortase"/>
</dbReference>
<sequence length="194" mass="21957">MKIKNKKLKVYYVIFSLLLIIAIITFIFIGIKYGGNQINEKESKEVVAQVREEEQQGKTEPIQFYGMPVIGIIRIPKIELEYPILEETTKQTMKKAITRFSGGAVNEYGNLALAGHNNKDGTMFGKTKKLEVGDQIELTDLKKQTISYKITEIFVTDPNDVTILATKDEAIREVTLITCTNGNKERLIIKAQEI</sequence>
<organism evidence="4 5">
    <name type="scientific">Candidatus Merdicola faecigallinarum</name>
    <dbReference type="NCBI Taxonomy" id="2840862"/>
    <lineage>
        <taxon>Bacteria</taxon>
        <taxon>Bacillati</taxon>
        <taxon>Bacillota</taxon>
        <taxon>Clostridia</taxon>
        <taxon>Candidatus Merdicola</taxon>
    </lineage>
</organism>
<accession>A0A9D1M128</accession>
<dbReference type="GO" id="GO:0016787">
    <property type="term" value="F:hydrolase activity"/>
    <property type="evidence" value="ECO:0007669"/>
    <property type="project" value="UniProtKB-KW"/>
</dbReference>
<dbReference type="InterPro" id="IPR023365">
    <property type="entry name" value="Sortase_dom-sf"/>
</dbReference>
<dbReference type="EMBL" id="DVNH01000022">
    <property type="protein sequence ID" value="HIU51617.1"/>
    <property type="molecule type" value="Genomic_DNA"/>
</dbReference>
<dbReference type="Gene3D" id="2.40.260.10">
    <property type="entry name" value="Sortase"/>
    <property type="match status" value="1"/>
</dbReference>
<dbReference type="CDD" id="cd00004">
    <property type="entry name" value="Sortase"/>
    <property type="match status" value="1"/>
</dbReference>
<reference evidence="4" key="1">
    <citation type="submission" date="2020-10" db="EMBL/GenBank/DDBJ databases">
        <authorList>
            <person name="Gilroy R."/>
        </authorList>
    </citation>
    <scope>NUCLEOTIDE SEQUENCE</scope>
    <source>
        <strain evidence="4">CHK195-15760</strain>
    </source>
</reference>
<evidence type="ECO:0000313" key="4">
    <source>
        <dbReference type="EMBL" id="HIU51617.1"/>
    </source>
</evidence>
<dbReference type="Proteomes" id="UP000824093">
    <property type="component" value="Unassembled WGS sequence"/>
</dbReference>
<name>A0A9D1M128_9FIRM</name>
<evidence type="ECO:0000256" key="3">
    <source>
        <dbReference type="SAM" id="Phobius"/>
    </source>
</evidence>
<keyword evidence="3" id="KW-1133">Transmembrane helix</keyword>
<keyword evidence="3" id="KW-0812">Transmembrane</keyword>
<dbReference type="Pfam" id="PF04203">
    <property type="entry name" value="Sortase"/>
    <property type="match status" value="1"/>
</dbReference>